<reference evidence="1" key="1">
    <citation type="submission" date="2017-02" db="UniProtKB">
        <authorList>
            <consortium name="WormBaseParasite"/>
        </authorList>
    </citation>
    <scope>IDENTIFICATION</scope>
</reference>
<proteinExistence type="predicted"/>
<protein>
    <submittedName>
        <fullName evidence="1">Uncharacterized protein</fullName>
    </submittedName>
</protein>
<dbReference type="WBParaSite" id="HNAJ_0001364401-mRNA-1">
    <property type="protein sequence ID" value="HNAJ_0001364401-mRNA-1"/>
    <property type="gene ID" value="HNAJ_0001364401"/>
</dbReference>
<dbReference type="AlphaFoldDB" id="A0A0R3U0J5"/>
<name>A0A0R3U0J5_RODNA</name>
<accession>A0A0R3U0J5</accession>
<sequence length="71" mass="7940">MKRAVSVQTYWRPMAMRHDSLQHTDGLKKPAEVYGRNDMPRSNCTLCEGALVTQILLEDDCDADAGGYDHG</sequence>
<evidence type="ECO:0000313" key="1">
    <source>
        <dbReference type="WBParaSite" id="HNAJ_0001364401-mRNA-1"/>
    </source>
</evidence>
<organism evidence="1">
    <name type="scientific">Rodentolepis nana</name>
    <name type="common">Dwarf tapeworm</name>
    <name type="synonym">Hymenolepis nana</name>
    <dbReference type="NCBI Taxonomy" id="102285"/>
    <lineage>
        <taxon>Eukaryota</taxon>
        <taxon>Metazoa</taxon>
        <taxon>Spiralia</taxon>
        <taxon>Lophotrochozoa</taxon>
        <taxon>Platyhelminthes</taxon>
        <taxon>Cestoda</taxon>
        <taxon>Eucestoda</taxon>
        <taxon>Cyclophyllidea</taxon>
        <taxon>Hymenolepididae</taxon>
        <taxon>Rodentolepis</taxon>
    </lineage>
</organism>